<dbReference type="STRING" id="195883.A0A482XQW2"/>
<evidence type="ECO:0000256" key="9">
    <source>
        <dbReference type="ARBA" id="ARBA00046432"/>
    </source>
</evidence>
<dbReference type="PANTHER" id="PTHR45989">
    <property type="entry name" value="TRANSLATION INITIATION FACTOR EIF-2B SUBUNIT GAMMA"/>
    <property type="match status" value="1"/>
</dbReference>
<dbReference type="AlphaFoldDB" id="A0A482XQW2"/>
<keyword evidence="4" id="KW-0396">Initiation factor</keyword>
<evidence type="ECO:0000256" key="4">
    <source>
        <dbReference type="ARBA" id="ARBA00022540"/>
    </source>
</evidence>
<dbReference type="Proteomes" id="UP000291343">
    <property type="component" value="Unassembled WGS sequence"/>
</dbReference>
<organism evidence="12 13">
    <name type="scientific">Laodelphax striatellus</name>
    <name type="common">Small brown planthopper</name>
    <name type="synonym">Delphax striatella</name>
    <dbReference type="NCBI Taxonomy" id="195883"/>
    <lineage>
        <taxon>Eukaryota</taxon>
        <taxon>Metazoa</taxon>
        <taxon>Ecdysozoa</taxon>
        <taxon>Arthropoda</taxon>
        <taxon>Hexapoda</taxon>
        <taxon>Insecta</taxon>
        <taxon>Pterygota</taxon>
        <taxon>Neoptera</taxon>
        <taxon>Paraneoptera</taxon>
        <taxon>Hemiptera</taxon>
        <taxon>Auchenorrhyncha</taxon>
        <taxon>Fulgoroidea</taxon>
        <taxon>Delphacidae</taxon>
        <taxon>Criomorphinae</taxon>
        <taxon>Laodelphax</taxon>
    </lineage>
</organism>
<keyword evidence="5" id="KW-0648">Protein biosynthesis</keyword>
<dbReference type="GO" id="GO:0005085">
    <property type="term" value="F:guanyl-nucleotide exchange factor activity"/>
    <property type="evidence" value="ECO:0007669"/>
    <property type="project" value="TreeGrafter"/>
</dbReference>
<dbReference type="SUPFAM" id="SSF53448">
    <property type="entry name" value="Nucleotide-diphospho-sugar transferases"/>
    <property type="match status" value="1"/>
</dbReference>
<comment type="similarity">
    <text evidence="2">Belongs to the eIF-2B gamma/epsilon subunits family.</text>
</comment>
<dbReference type="SMR" id="A0A482XQW2"/>
<dbReference type="GO" id="GO:0005851">
    <property type="term" value="C:eukaryotic translation initiation factor 2B complex"/>
    <property type="evidence" value="ECO:0007669"/>
    <property type="project" value="TreeGrafter"/>
</dbReference>
<dbReference type="Pfam" id="PF00483">
    <property type="entry name" value="NTP_transferase"/>
    <property type="match status" value="1"/>
</dbReference>
<evidence type="ECO:0000256" key="5">
    <source>
        <dbReference type="ARBA" id="ARBA00022917"/>
    </source>
</evidence>
<dbReference type="Gene3D" id="3.90.550.10">
    <property type="entry name" value="Spore Coat Polysaccharide Biosynthesis Protein SpsA, Chain A"/>
    <property type="match status" value="1"/>
</dbReference>
<evidence type="ECO:0000256" key="8">
    <source>
        <dbReference type="ARBA" id="ARBA00045373"/>
    </source>
</evidence>
<comment type="subunit">
    <text evidence="9">Component of the translation initiation factor 2B (eIF2B) complex which is a heterodecamer of two sets of five different subunits: alpha, beta, gamma, delta and epsilon. Subunits alpha, beta and delta comprise a regulatory subcomplex and subunits epsilon and gamma comprise a catalytic subcomplex. Within the complex, the hexameric regulatory complex resides at the center, with the two heterodimeric catalytic subcomplexes bound on opposite sides.</text>
</comment>
<dbReference type="InterPro" id="IPR051960">
    <property type="entry name" value="eIF2B_gamma"/>
</dbReference>
<evidence type="ECO:0000313" key="12">
    <source>
        <dbReference type="EMBL" id="RZF48352.1"/>
    </source>
</evidence>
<dbReference type="InterPro" id="IPR029044">
    <property type="entry name" value="Nucleotide-diphossugar_trans"/>
</dbReference>
<sequence length="472" mass="52932">MTLSFSEFQAVVMAGGKGSRMTELTAENPKCLLPVGNLPLLWYPLQLLERSNFQEAIVVVAETFKAEIQSTYEQYSQGKNKLSIKVEFIGIPAVDDWGTADSLRHLYESNRIKRDVVVVSCDLITDINLINVLDLFRKHNSSLTSLFFGGGIPKYTSIAPGSKEKKPERDLIGIDPLTSRLVLVASSSDYDNELPLSQALLRKHGKIQIHSKLLDGHLYIMKHWVCQYLASNKSISTIKGELLPYIVKKQIASKNASDCDKQETEKNIDNSDLKTDINSLSKEDEWLEKIRDMSSYSDHTGDWFGPYHGDHIRCYAHIESEESFGARVNTVSAYCYVNREVKKRWSNITRIPTEESSAEATDQPLKGTAKDFAETCLVGEQVEISPRTHIISTNIGADSKIASKSKIVNCIIMPGVKIGEKCDLKNCIIFDEASVEDDCCLVDCIVGKRFIVPTKERQKSKVLTDIDHLMEI</sequence>
<gene>
    <name evidence="12" type="ORF">LSTR_LSTR007519</name>
</gene>
<dbReference type="Gene3D" id="2.160.10.10">
    <property type="entry name" value="Hexapeptide repeat proteins"/>
    <property type="match status" value="1"/>
</dbReference>
<dbReference type="GO" id="GO:0003743">
    <property type="term" value="F:translation initiation factor activity"/>
    <property type="evidence" value="ECO:0007669"/>
    <property type="project" value="UniProtKB-KW"/>
</dbReference>
<evidence type="ECO:0000313" key="13">
    <source>
        <dbReference type="Proteomes" id="UP000291343"/>
    </source>
</evidence>
<comment type="function">
    <text evidence="8">Acts as a component of the translation initiation factor 2B (eIF2B) complex, which catalyzes the exchange of GDP for GTP on the eukaryotic initiation factor 2 (eIF2) complex gamma subunit. Its guanine nucleotide exchange factor activity is repressed when bound to eIF2 complex phosphorylated on the alpha subunit, thereby limiting the amount of methionyl-initiator methionine tRNA available to the ribosome and consequently global translation is repressed.</text>
</comment>
<dbReference type="GO" id="GO:0005829">
    <property type="term" value="C:cytosol"/>
    <property type="evidence" value="ECO:0007669"/>
    <property type="project" value="UniProtKB-SubCell"/>
</dbReference>
<evidence type="ECO:0000256" key="3">
    <source>
        <dbReference type="ARBA" id="ARBA00022490"/>
    </source>
</evidence>
<keyword evidence="3" id="KW-0963">Cytoplasm</keyword>
<evidence type="ECO:0000259" key="11">
    <source>
        <dbReference type="Pfam" id="PF24894"/>
    </source>
</evidence>
<protein>
    <recommendedName>
        <fullName evidence="6">Translation initiation factor eIF2B subunit gamma</fullName>
    </recommendedName>
    <alternativeName>
        <fullName evidence="7">eIF2B GDP-GTP exchange factor subunit gamma</fullName>
    </alternativeName>
</protein>
<dbReference type="Pfam" id="PF24894">
    <property type="entry name" value="Hexapep_GlmU"/>
    <property type="match status" value="1"/>
</dbReference>
<dbReference type="InParanoid" id="A0A482XQW2"/>
<dbReference type="FunCoup" id="A0A482XQW2">
    <property type="interactions" value="1921"/>
</dbReference>
<dbReference type="OrthoDB" id="10250549at2759"/>
<evidence type="ECO:0000256" key="2">
    <source>
        <dbReference type="ARBA" id="ARBA00007878"/>
    </source>
</evidence>
<feature type="domain" description="Nucleotidyl transferase" evidence="10">
    <location>
        <begin position="10"/>
        <end position="148"/>
    </location>
</feature>
<keyword evidence="13" id="KW-1185">Reference proteome</keyword>
<dbReference type="EMBL" id="QKKF02002514">
    <property type="protein sequence ID" value="RZF48352.1"/>
    <property type="molecule type" value="Genomic_DNA"/>
</dbReference>
<dbReference type="CDD" id="cd04198">
    <property type="entry name" value="eIF-2B_gamma_N"/>
    <property type="match status" value="1"/>
</dbReference>
<dbReference type="InterPro" id="IPR005835">
    <property type="entry name" value="NTP_transferase_dom"/>
</dbReference>
<dbReference type="PANTHER" id="PTHR45989:SF1">
    <property type="entry name" value="TRANSLATION INITIATION FACTOR EIF-2B SUBUNIT GAMMA"/>
    <property type="match status" value="1"/>
</dbReference>
<comment type="subcellular location">
    <subcellularLocation>
        <location evidence="1">Cytoplasm</location>
        <location evidence="1">Cytosol</location>
    </subcellularLocation>
</comment>
<accession>A0A482XQW2</accession>
<evidence type="ECO:0000256" key="6">
    <source>
        <dbReference type="ARBA" id="ARBA00044196"/>
    </source>
</evidence>
<feature type="domain" description="Glucose-1-phosphate adenylyltransferase/Bifunctional protein GlmU-like C-terminal hexapeptide" evidence="11">
    <location>
        <begin position="390"/>
        <end position="455"/>
    </location>
</feature>
<evidence type="ECO:0000256" key="7">
    <source>
        <dbReference type="ARBA" id="ARBA00044229"/>
    </source>
</evidence>
<dbReference type="InterPro" id="IPR056818">
    <property type="entry name" value="GlmU/GlgC-like_hexapep"/>
</dbReference>
<evidence type="ECO:0000259" key="10">
    <source>
        <dbReference type="Pfam" id="PF00483"/>
    </source>
</evidence>
<reference evidence="12 13" key="1">
    <citation type="journal article" date="2017" name="Gigascience">
        <title>Genome sequence of the small brown planthopper, Laodelphax striatellus.</title>
        <authorList>
            <person name="Zhu J."/>
            <person name="Jiang F."/>
            <person name="Wang X."/>
            <person name="Yang P."/>
            <person name="Bao Y."/>
            <person name="Zhao W."/>
            <person name="Wang W."/>
            <person name="Lu H."/>
            <person name="Wang Q."/>
            <person name="Cui N."/>
            <person name="Li J."/>
            <person name="Chen X."/>
            <person name="Luo L."/>
            <person name="Yu J."/>
            <person name="Kang L."/>
            <person name="Cui F."/>
        </authorList>
    </citation>
    <scope>NUCLEOTIDE SEQUENCE [LARGE SCALE GENOMIC DNA]</scope>
    <source>
        <strain evidence="12">Lst14</strain>
    </source>
</reference>
<proteinExistence type="inferred from homology"/>
<name>A0A482XQW2_LAOST</name>
<comment type="caution">
    <text evidence="12">The sequence shown here is derived from an EMBL/GenBank/DDBJ whole genome shotgun (WGS) entry which is preliminary data.</text>
</comment>
<evidence type="ECO:0000256" key="1">
    <source>
        <dbReference type="ARBA" id="ARBA00004514"/>
    </source>
</evidence>
<dbReference type="GO" id="GO:0002183">
    <property type="term" value="P:cytoplasmic translational initiation"/>
    <property type="evidence" value="ECO:0007669"/>
    <property type="project" value="TreeGrafter"/>
</dbReference>